<reference evidence="1 2" key="1">
    <citation type="submission" date="2019-10" db="EMBL/GenBank/DDBJ databases">
        <title>Bifidobacterium from non-human primates.</title>
        <authorList>
            <person name="Modesto M."/>
        </authorList>
    </citation>
    <scope>NUCLEOTIDE SEQUENCE [LARGE SCALE GENOMIC DNA]</scope>
    <source>
        <strain evidence="1 2">TRE17</strain>
    </source>
</reference>
<dbReference type="Pfam" id="PF14198">
    <property type="entry name" value="TnpV"/>
    <property type="match status" value="1"/>
</dbReference>
<dbReference type="AlphaFoldDB" id="A0A6N9Z5R9"/>
<name>A0A6N9Z5R9_9BIFI</name>
<keyword evidence="2" id="KW-1185">Reference proteome</keyword>
<sequence length="124" mass="14939">MDKKTFTSLDELDVPRLPYKVIVESGVHGVQRMRLIWLKEHYPQQTREMMVNNELEQHLKDTERRFRETKARIMDELMEQRHLLTRSDVMEAHPEITDQDRYFGMKQCEADAERMAIEQVVESF</sequence>
<comment type="caution">
    <text evidence="1">The sequence shown here is derived from an EMBL/GenBank/DDBJ whole genome shotgun (WGS) entry which is preliminary data.</text>
</comment>
<dbReference type="RefSeq" id="WP_163231516.1">
    <property type="nucleotide sequence ID" value="NZ_WHZW01000014.1"/>
</dbReference>
<evidence type="ECO:0000313" key="2">
    <source>
        <dbReference type="Proteomes" id="UP000469194"/>
    </source>
</evidence>
<dbReference type="Proteomes" id="UP000469194">
    <property type="component" value="Unassembled WGS sequence"/>
</dbReference>
<proteinExistence type="predicted"/>
<dbReference type="EMBL" id="WHZW01000014">
    <property type="protein sequence ID" value="NEG89841.1"/>
    <property type="molecule type" value="Genomic_DNA"/>
</dbReference>
<organism evidence="1 2">
    <name type="scientific">Bifidobacterium aerophilum</name>
    <dbReference type="NCBI Taxonomy" id="1798155"/>
    <lineage>
        <taxon>Bacteria</taxon>
        <taxon>Bacillati</taxon>
        <taxon>Actinomycetota</taxon>
        <taxon>Actinomycetes</taxon>
        <taxon>Bifidobacteriales</taxon>
        <taxon>Bifidobacteriaceae</taxon>
        <taxon>Bifidobacterium</taxon>
    </lineage>
</organism>
<gene>
    <name evidence="1" type="ORF">GFD25_07575</name>
</gene>
<accession>A0A6N9Z5R9</accession>
<protein>
    <submittedName>
        <fullName evidence="1">TnpV protein</fullName>
    </submittedName>
</protein>
<evidence type="ECO:0000313" key="1">
    <source>
        <dbReference type="EMBL" id="NEG89841.1"/>
    </source>
</evidence>
<dbReference type="InterPro" id="IPR026989">
    <property type="entry name" value="TnpV"/>
</dbReference>